<dbReference type="PANTHER" id="PTHR47894">
    <property type="entry name" value="HTH-TYPE TRANSCRIPTIONAL REGULATOR GADX"/>
    <property type="match status" value="1"/>
</dbReference>
<dbReference type="InterPro" id="IPR009057">
    <property type="entry name" value="Homeodomain-like_sf"/>
</dbReference>
<dbReference type="Pfam" id="PF12833">
    <property type="entry name" value="HTH_18"/>
    <property type="match status" value="1"/>
</dbReference>
<evidence type="ECO:0000313" key="5">
    <source>
        <dbReference type="EMBL" id="PTU31748.1"/>
    </source>
</evidence>
<dbReference type="SUPFAM" id="SSF46689">
    <property type="entry name" value="Homeodomain-like"/>
    <property type="match status" value="1"/>
</dbReference>
<protein>
    <submittedName>
        <fullName evidence="5">AraC family transcriptional regulator</fullName>
    </submittedName>
</protein>
<dbReference type="AlphaFoldDB" id="A0A2T5MGN1"/>
<dbReference type="PROSITE" id="PS01124">
    <property type="entry name" value="HTH_ARAC_FAMILY_2"/>
    <property type="match status" value="1"/>
</dbReference>
<dbReference type="InterPro" id="IPR032687">
    <property type="entry name" value="AraC-type_N"/>
</dbReference>
<dbReference type="InterPro" id="IPR018060">
    <property type="entry name" value="HTH_AraC"/>
</dbReference>
<dbReference type="OrthoDB" id="5582699at2"/>
<dbReference type="PRINTS" id="PR00032">
    <property type="entry name" value="HTHARAC"/>
</dbReference>
<dbReference type="GO" id="GO:0000976">
    <property type="term" value="F:transcription cis-regulatory region binding"/>
    <property type="evidence" value="ECO:0007669"/>
    <property type="project" value="TreeGrafter"/>
</dbReference>
<dbReference type="InterPro" id="IPR020449">
    <property type="entry name" value="Tscrpt_reg_AraC-type_HTH"/>
</dbReference>
<evidence type="ECO:0000256" key="3">
    <source>
        <dbReference type="ARBA" id="ARBA00023163"/>
    </source>
</evidence>
<dbReference type="Gene3D" id="1.10.10.60">
    <property type="entry name" value="Homeodomain-like"/>
    <property type="match status" value="1"/>
</dbReference>
<organism evidence="5 6">
    <name type="scientific">Stenotrophobium rhamnosiphilum</name>
    <dbReference type="NCBI Taxonomy" id="2029166"/>
    <lineage>
        <taxon>Bacteria</taxon>
        <taxon>Pseudomonadati</taxon>
        <taxon>Pseudomonadota</taxon>
        <taxon>Gammaproteobacteria</taxon>
        <taxon>Nevskiales</taxon>
        <taxon>Nevskiaceae</taxon>
        <taxon>Stenotrophobium</taxon>
    </lineage>
</organism>
<dbReference type="EMBL" id="QANS01000003">
    <property type="protein sequence ID" value="PTU31748.1"/>
    <property type="molecule type" value="Genomic_DNA"/>
</dbReference>
<evidence type="ECO:0000259" key="4">
    <source>
        <dbReference type="PROSITE" id="PS01124"/>
    </source>
</evidence>
<dbReference type="Pfam" id="PF12625">
    <property type="entry name" value="Arabinose_bd"/>
    <property type="match status" value="1"/>
</dbReference>
<evidence type="ECO:0000313" key="6">
    <source>
        <dbReference type="Proteomes" id="UP000244248"/>
    </source>
</evidence>
<comment type="caution">
    <text evidence="5">The sequence shown here is derived from an EMBL/GenBank/DDBJ whole genome shotgun (WGS) entry which is preliminary data.</text>
</comment>
<keyword evidence="1" id="KW-0805">Transcription regulation</keyword>
<name>A0A2T5MGN1_9GAMM</name>
<keyword evidence="2" id="KW-0238">DNA-binding</keyword>
<accession>A0A2T5MGN1</accession>
<dbReference type="SMART" id="SM00342">
    <property type="entry name" value="HTH_ARAC"/>
    <property type="match status" value="1"/>
</dbReference>
<dbReference type="GO" id="GO:0005829">
    <property type="term" value="C:cytosol"/>
    <property type="evidence" value="ECO:0007669"/>
    <property type="project" value="TreeGrafter"/>
</dbReference>
<gene>
    <name evidence="5" type="ORF">CJD38_10650</name>
</gene>
<dbReference type="PANTHER" id="PTHR47894:SF1">
    <property type="entry name" value="HTH-TYPE TRANSCRIPTIONAL REGULATOR VQSM"/>
    <property type="match status" value="1"/>
</dbReference>
<feature type="domain" description="HTH araC/xylS-type" evidence="4">
    <location>
        <begin position="235"/>
        <end position="333"/>
    </location>
</feature>
<evidence type="ECO:0000256" key="1">
    <source>
        <dbReference type="ARBA" id="ARBA00023015"/>
    </source>
</evidence>
<evidence type="ECO:0000256" key="2">
    <source>
        <dbReference type="ARBA" id="ARBA00023125"/>
    </source>
</evidence>
<reference evidence="5 6" key="1">
    <citation type="submission" date="2018-04" db="EMBL/GenBank/DDBJ databases">
        <title>Novel species isolated from glacier.</title>
        <authorList>
            <person name="Liu Q."/>
            <person name="Xin Y.-H."/>
        </authorList>
    </citation>
    <scope>NUCLEOTIDE SEQUENCE [LARGE SCALE GENOMIC DNA]</scope>
    <source>
        <strain evidence="5 6">GT1R17</strain>
    </source>
</reference>
<sequence>MKQTATALTSWAKAIRKALDAAGVDSARLFVEAGLDRAALDDPNARYAVDATTRLWRLAVAATADEAFGLTVARYVNQTTFHALGYSLTASTTLREAFERMLRYFRLVTDAADLTFELDGDRYRFAICPPEGGAQPAPEAIDAFALLVVRLCRGLYRREFSPVAISLRRTSPHNLSAYERSFRAPITFGDTQNALWFARDVFEQKLEGANPELARHNDEVVVRYLAQMEKQNLRARVHAALIEQLPHGEPSQEKVADTLHMSPRNFQRKLAEEGTSYTELLNDTRRDLALSYVRDPGYSLGEITYLLGFSDASSFNRAFKRWTGQSPSAYRSSPTQK</sequence>
<dbReference type="Proteomes" id="UP000244248">
    <property type="component" value="Unassembled WGS sequence"/>
</dbReference>
<proteinExistence type="predicted"/>
<dbReference type="RefSeq" id="WP_107940301.1">
    <property type="nucleotide sequence ID" value="NZ_QANS01000003.1"/>
</dbReference>
<keyword evidence="3" id="KW-0804">Transcription</keyword>
<dbReference type="GO" id="GO:0003700">
    <property type="term" value="F:DNA-binding transcription factor activity"/>
    <property type="evidence" value="ECO:0007669"/>
    <property type="project" value="InterPro"/>
</dbReference>
<keyword evidence="6" id="KW-1185">Reference proteome</keyword>